<sequence length="70" mass="8019">MGPPGLKEKLIDSKASKGLYYIEYTLQNPSESLRHLFSMLEIEDNGIYNRLHNLTGQFVEEEAEKYGAKI</sequence>
<gene>
    <name evidence="2" type="ORF">H5410_060854</name>
</gene>
<dbReference type="EMBL" id="JACXVP010000012">
    <property type="protein sequence ID" value="KAG5571088.1"/>
    <property type="molecule type" value="Genomic_DNA"/>
</dbReference>
<evidence type="ECO:0000313" key="2">
    <source>
        <dbReference type="EMBL" id="KAG5571088.1"/>
    </source>
</evidence>
<keyword evidence="3" id="KW-1185">Reference proteome</keyword>
<dbReference type="Proteomes" id="UP000824120">
    <property type="component" value="Chromosome 12"/>
</dbReference>
<name>A0A9J5W7C6_SOLCO</name>
<dbReference type="Pfam" id="PF01789">
    <property type="entry name" value="PsbP"/>
    <property type="match status" value="1"/>
</dbReference>
<dbReference type="OrthoDB" id="2013293at2759"/>
<accession>A0A9J5W7C6</accession>
<evidence type="ECO:0000259" key="1">
    <source>
        <dbReference type="Pfam" id="PF01789"/>
    </source>
</evidence>
<feature type="domain" description="PsbP C-terminal" evidence="1">
    <location>
        <begin position="8"/>
        <end position="67"/>
    </location>
</feature>
<dbReference type="InterPro" id="IPR002683">
    <property type="entry name" value="PsbP_C"/>
</dbReference>
<dbReference type="GO" id="GO:0019898">
    <property type="term" value="C:extrinsic component of membrane"/>
    <property type="evidence" value="ECO:0007669"/>
    <property type="project" value="InterPro"/>
</dbReference>
<dbReference type="AlphaFoldDB" id="A0A9J5W7C6"/>
<reference evidence="2 3" key="1">
    <citation type="submission" date="2020-09" db="EMBL/GenBank/DDBJ databases">
        <title>De no assembly of potato wild relative species, Solanum commersonii.</title>
        <authorList>
            <person name="Cho K."/>
        </authorList>
    </citation>
    <scope>NUCLEOTIDE SEQUENCE [LARGE SCALE GENOMIC DNA]</scope>
    <source>
        <strain evidence="2">LZ3.2</strain>
        <tissue evidence="2">Leaf</tissue>
    </source>
</reference>
<dbReference type="GO" id="GO:0009654">
    <property type="term" value="C:photosystem II oxygen evolving complex"/>
    <property type="evidence" value="ECO:0007669"/>
    <property type="project" value="InterPro"/>
</dbReference>
<dbReference type="GO" id="GO:0005509">
    <property type="term" value="F:calcium ion binding"/>
    <property type="evidence" value="ECO:0007669"/>
    <property type="project" value="InterPro"/>
</dbReference>
<evidence type="ECO:0000313" key="3">
    <source>
        <dbReference type="Proteomes" id="UP000824120"/>
    </source>
</evidence>
<dbReference type="GO" id="GO:0015979">
    <property type="term" value="P:photosynthesis"/>
    <property type="evidence" value="ECO:0007669"/>
    <property type="project" value="InterPro"/>
</dbReference>
<protein>
    <recommendedName>
        <fullName evidence="1">PsbP C-terminal domain-containing protein</fullName>
    </recommendedName>
</protein>
<proteinExistence type="predicted"/>
<organism evidence="2 3">
    <name type="scientific">Solanum commersonii</name>
    <name type="common">Commerson's wild potato</name>
    <name type="synonym">Commerson's nightshade</name>
    <dbReference type="NCBI Taxonomy" id="4109"/>
    <lineage>
        <taxon>Eukaryota</taxon>
        <taxon>Viridiplantae</taxon>
        <taxon>Streptophyta</taxon>
        <taxon>Embryophyta</taxon>
        <taxon>Tracheophyta</taxon>
        <taxon>Spermatophyta</taxon>
        <taxon>Magnoliopsida</taxon>
        <taxon>eudicotyledons</taxon>
        <taxon>Gunneridae</taxon>
        <taxon>Pentapetalae</taxon>
        <taxon>asterids</taxon>
        <taxon>lamiids</taxon>
        <taxon>Solanales</taxon>
        <taxon>Solanaceae</taxon>
        <taxon>Solanoideae</taxon>
        <taxon>Solaneae</taxon>
        <taxon>Solanum</taxon>
    </lineage>
</organism>
<comment type="caution">
    <text evidence="2">The sequence shown here is derived from an EMBL/GenBank/DDBJ whole genome shotgun (WGS) entry which is preliminary data.</text>
</comment>